<organism evidence="2 3">
    <name type="scientific">Sedimentibacter hydroxybenzoicus DSM 7310</name>
    <dbReference type="NCBI Taxonomy" id="1123245"/>
    <lineage>
        <taxon>Bacteria</taxon>
        <taxon>Bacillati</taxon>
        <taxon>Bacillota</taxon>
        <taxon>Tissierellia</taxon>
        <taxon>Sedimentibacter</taxon>
    </lineage>
</organism>
<proteinExistence type="predicted"/>
<protein>
    <submittedName>
        <fullName evidence="2">Cyclic lactone autoinducer peptide</fullName>
    </submittedName>
</protein>
<evidence type="ECO:0000313" key="2">
    <source>
        <dbReference type="EMBL" id="NYB74205.1"/>
    </source>
</evidence>
<sequence length="45" mass="5030">MKKTLSFMSCIAAFLVMTAQTTVGTTCLFLYNQPKVPQCLLKDDK</sequence>
<reference evidence="2" key="1">
    <citation type="submission" date="2020-07" db="EMBL/GenBank/DDBJ databases">
        <title>Genomic analysis of a strain of Sedimentibacter Hydroxybenzoicus DSM7310.</title>
        <authorList>
            <person name="Ma S."/>
        </authorList>
    </citation>
    <scope>NUCLEOTIDE SEQUENCE</scope>
    <source>
        <strain evidence="2">DSM 7310</strain>
    </source>
</reference>
<evidence type="ECO:0000313" key="3">
    <source>
        <dbReference type="Proteomes" id="UP000611629"/>
    </source>
</evidence>
<keyword evidence="3" id="KW-1185">Reference proteome</keyword>
<feature type="chain" id="PRO_5039732337" evidence="1">
    <location>
        <begin position="19"/>
        <end position="45"/>
    </location>
</feature>
<gene>
    <name evidence="2" type="ORF">HZF24_08615</name>
</gene>
<comment type="caution">
    <text evidence="2">The sequence shown here is derived from an EMBL/GenBank/DDBJ whole genome shotgun (WGS) entry which is preliminary data.</text>
</comment>
<keyword evidence="1" id="KW-0732">Signal</keyword>
<name>A0A974BJ46_SEDHY</name>
<dbReference type="RefSeq" id="WP_179237916.1">
    <property type="nucleotide sequence ID" value="NZ_JACBNQ010000008.1"/>
</dbReference>
<dbReference type="Proteomes" id="UP000611629">
    <property type="component" value="Unassembled WGS sequence"/>
</dbReference>
<evidence type="ECO:0000256" key="1">
    <source>
        <dbReference type="SAM" id="SignalP"/>
    </source>
</evidence>
<dbReference type="InterPro" id="IPR009229">
    <property type="entry name" value="AgrD"/>
</dbReference>
<feature type="signal peptide" evidence="1">
    <location>
        <begin position="1"/>
        <end position="18"/>
    </location>
</feature>
<dbReference type="AlphaFoldDB" id="A0A974BJ46"/>
<dbReference type="EMBL" id="JACBNQ010000008">
    <property type="protein sequence ID" value="NYB74205.1"/>
    <property type="molecule type" value="Genomic_DNA"/>
</dbReference>
<accession>A0A974BJ46</accession>
<dbReference type="NCBIfam" id="TIGR04223">
    <property type="entry name" value="quorum_AgrD"/>
    <property type="match status" value="1"/>
</dbReference>